<dbReference type="InterPro" id="IPR052514">
    <property type="entry name" value="SAM-dependent_MTase"/>
</dbReference>
<dbReference type="Proteomes" id="UP000075321">
    <property type="component" value="Unassembled WGS sequence"/>
</dbReference>
<gene>
    <name evidence="3" type="primary">aglP_2</name>
    <name evidence="3" type="ORF">HAPAU_08370</name>
</gene>
<dbReference type="Gene3D" id="3.40.50.150">
    <property type="entry name" value="Vaccinia Virus protein VP39"/>
    <property type="match status" value="1"/>
</dbReference>
<name>A0A151AH10_9EURY</name>
<dbReference type="EC" id="2.1.1.-" evidence="3"/>
<sequence length="276" mass="30693">MATLERVPGFAHQWDALELVRTAVLSVRRRVADRYWAARGRRPVTVDRLSVVFELDGREDARFLRRFLEIEGRMLADLFAELRPEDVFWDIGAAGGFYTVFASAVLDERVSAFEPNPDVRETLHRRVETLGTDPLLFECALSDSTGTAALDNPDRERDNWQGTPSLTTDPGPAAVSVETRTGDELVASGEAPRPTVLKIDVEGAESLAIEGLSDSLAHEDCRLVYCEIHRESELRRSPADYGSSPAAVEDSLSDLGFDIERLEDRGGEYLIKATKR</sequence>
<dbReference type="InterPro" id="IPR029063">
    <property type="entry name" value="SAM-dependent_MTases_sf"/>
</dbReference>
<evidence type="ECO:0000256" key="1">
    <source>
        <dbReference type="SAM" id="MobiDB-lite"/>
    </source>
</evidence>
<dbReference type="PATRIC" id="fig|1008153.3.peg.838"/>
<dbReference type="Pfam" id="PF05050">
    <property type="entry name" value="Methyltransf_21"/>
    <property type="match status" value="1"/>
</dbReference>
<dbReference type="GO" id="GO:0008168">
    <property type="term" value="F:methyltransferase activity"/>
    <property type="evidence" value="ECO:0007669"/>
    <property type="project" value="UniProtKB-KW"/>
</dbReference>
<dbReference type="AlphaFoldDB" id="A0A151AH10"/>
<dbReference type="NCBIfam" id="TIGR01444">
    <property type="entry name" value="fkbM_fam"/>
    <property type="match status" value="1"/>
</dbReference>
<accession>A0A151AH10</accession>
<evidence type="ECO:0000259" key="2">
    <source>
        <dbReference type="Pfam" id="PF05050"/>
    </source>
</evidence>
<dbReference type="SUPFAM" id="SSF53335">
    <property type="entry name" value="S-adenosyl-L-methionine-dependent methyltransferases"/>
    <property type="match status" value="1"/>
</dbReference>
<dbReference type="GO" id="GO:0032259">
    <property type="term" value="P:methylation"/>
    <property type="evidence" value="ECO:0007669"/>
    <property type="project" value="UniProtKB-KW"/>
</dbReference>
<dbReference type="PANTHER" id="PTHR34203:SF15">
    <property type="entry name" value="SLL1173 PROTEIN"/>
    <property type="match status" value="1"/>
</dbReference>
<evidence type="ECO:0000313" key="3">
    <source>
        <dbReference type="EMBL" id="KYH26949.1"/>
    </source>
</evidence>
<protein>
    <submittedName>
        <fullName evidence="3">Hexuronic acid methyltransferase AglP</fullName>
        <ecNumber evidence="3">2.1.1.-</ecNumber>
    </submittedName>
</protein>
<organism evidence="3 4">
    <name type="scientific">Halalkalicoccus paucihalophilus</name>
    <dbReference type="NCBI Taxonomy" id="1008153"/>
    <lineage>
        <taxon>Archaea</taxon>
        <taxon>Methanobacteriati</taxon>
        <taxon>Methanobacteriota</taxon>
        <taxon>Stenosarchaea group</taxon>
        <taxon>Halobacteria</taxon>
        <taxon>Halobacteriales</taxon>
        <taxon>Halococcaceae</taxon>
        <taxon>Halalkalicoccus</taxon>
    </lineage>
</organism>
<dbReference type="EMBL" id="LTAZ01000003">
    <property type="protein sequence ID" value="KYH26949.1"/>
    <property type="molecule type" value="Genomic_DNA"/>
</dbReference>
<dbReference type="InterPro" id="IPR006342">
    <property type="entry name" value="FkbM_mtfrase"/>
</dbReference>
<evidence type="ECO:0000313" key="4">
    <source>
        <dbReference type="Proteomes" id="UP000075321"/>
    </source>
</evidence>
<dbReference type="OrthoDB" id="275825at2157"/>
<reference evidence="3 4" key="1">
    <citation type="submission" date="2016-02" db="EMBL/GenBank/DDBJ databases">
        <title>Genome sequence of Halalkalicoccus paucihalophilus DSM 24557.</title>
        <authorList>
            <person name="Poehlein A."/>
            <person name="Daniel R."/>
        </authorList>
    </citation>
    <scope>NUCLEOTIDE SEQUENCE [LARGE SCALE GENOMIC DNA]</scope>
    <source>
        <strain evidence="3 4">DSM 24557</strain>
    </source>
</reference>
<keyword evidence="3" id="KW-0489">Methyltransferase</keyword>
<proteinExistence type="predicted"/>
<feature type="domain" description="Methyltransferase FkbM" evidence="2">
    <location>
        <begin position="90"/>
        <end position="258"/>
    </location>
</feature>
<dbReference type="RefSeq" id="WP_066379899.1">
    <property type="nucleotide sequence ID" value="NZ_LTAZ01000003.1"/>
</dbReference>
<keyword evidence="4" id="KW-1185">Reference proteome</keyword>
<comment type="caution">
    <text evidence="3">The sequence shown here is derived from an EMBL/GenBank/DDBJ whole genome shotgun (WGS) entry which is preliminary data.</text>
</comment>
<keyword evidence="3" id="KW-0808">Transferase</keyword>
<feature type="region of interest" description="Disordered" evidence="1">
    <location>
        <begin position="147"/>
        <end position="172"/>
    </location>
</feature>
<dbReference type="PANTHER" id="PTHR34203">
    <property type="entry name" value="METHYLTRANSFERASE, FKBM FAMILY PROTEIN"/>
    <property type="match status" value="1"/>
</dbReference>